<comment type="subcellular location">
    <subcellularLocation>
        <location evidence="1">Cell inner membrane</location>
        <topology evidence="1">Multi-pass membrane protein</topology>
    </subcellularLocation>
</comment>
<evidence type="ECO:0000259" key="13">
    <source>
        <dbReference type="Pfam" id="PF00487"/>
    </source>
</evidence>
<keyword evidence="3" id="KW-1003">Cell membrane</keyword>
<evidence type="ECO:0000256" key="10">
    <source>
        <dbReference type="ARBA" id="ARBA00023033"/>
    </source>
</evidence>
<evidence type="ECO:0000256" key="12">
    <source>
        <dbReference type="SAM" id="Phobius"/>
    </source>
</evidence>
<evidence type="ECO:0000256" key="1">
    <source>
        <dbReference type="ARBA" id="ARBA00004429"/>
    </source>
</evidence>
<keyword evidence="10" id="KW-0503">Monooxygenase</keyword>
<evidence type="ECO:0000256" key="5">
    <source>
        <dbReference type="ARBA" id="ARBA00022692"/>
    </source>
</evidence>
<evidence type="ECO:0000256" key="2">
    <source>
        <dbReference type="ARBA" id="ARBA00010823"/>
    </source>
</evidence>
<evidence type="ECO:0000256" key="7">
    <source>
        <dbReference type="ARBA" id="ARBA00022989"/>
    </source>
</evidence>
<evidence type="ECO:0000313" key="15">
    <source>
        <dbReference type="Proteomes" id="UP001597380"/>
    </source>
</evidence>
<evidence type="ECO:0000256" key="8">
    <source>
        <dbReference type="ARBA" id="ARBA00023002"/>
    </source>
</evidence>
<comment type="caution">
    <text evidence="14">The sequence shown here is derived from an EMBL/GenBank/DDBJ whole genome shotgun (WGS) entry which is preliminary data.</text>
</comment>
<feature type="transmembrane region" description="Helical" evidence="12">
    <location>
        <begin position="103"/>
        <end position="126"/>
    </location>
</feature>
<keyword evidence="6" id="KW-0479">Metal-binding</keyword>
<protein>
    <submittedName>
        <fullName evidence="14">Alkane 1-monooxygenase</fullName>
    </submittedName>
</protein>
<dbReference type="InterPro" id="IPR005804">
    <property type="entry name" value="FA_desaturase_dom"/>
</dbReference>
<feature type="domain" description="Fatty acid desaturase" evidence="13">
    <location>
        <begin position="107"/>
        <end position="329"/>
    </location>
</feature>
<reference evidence="15" key="1">
    <citation type="journal article" date="2019" name="Int. J. Syst. Evol. Microbiol.">
        <title>The Global Catalogue of Microorganisms (GCM) 10K type strain sequencing project: providing services to taxonomists for standard genome sequencing and annotation.</title>
        <authorList>
            <consortium name="The Broad Institute Genomics Platform"/>
            <consortium name="The Broad Institute Genome Sequencing Center for Infectious Disease"/>
            <person name="Wu L."/>
            <person name="Ma J."/>
        </authorList>
    </citation>
    <scope>NUCLEOTIDE SEQUENCE [LARGE SCALE GENOMIC DNA]</scope>
    <source>
        <strain evidence="15">CGMCC 1.10992</strain>
    </source>
</reference>
<dbReference type="Pfam" id="PF00487">
    <property type="entry name" value="FA_desaturase"/>
    <property type="match status" value="1"/>
</dbReference>
<comment type="similarity">
    <text evidence="2">Belongs to the fatty acid desaturase type 1 family. AlkB subfamily.</text>
</comment>
<gene>
    <name evidence="14" type="ORF">ACFSJ3_03525</name>
</gene>
<name>A0ABW4XHM8_9GAMM</name>
<keyword evidence="4" id="KW-0997">Cell inner membrane</keyword>
<evidence type="ECO:0000256" key="9">
    <source>
        <dbReference type="ARBA" id="ARBA00023004"/>
    </source>
</evidence>
<keyword evidence="5 12" id="KW-0812">Transmembrane</keyword>
<feature type="transmembrane region" description="Helical" evidence="12">
    <location>
        <begin position="38"/>
        <end position="55"/>
    </location>
</feature>
<dbReference type="EMBL" id="JBHUHT010000007">
    <property type="protein sequence ID" value="MFD2095040.1"/>
    <property type="molecule type" value="Genomic_DNA"/>
</dbReference>
<sequence length="356" mass="40246">MATSKLTQPSALLFLAPTTLPFLSFMLVLGGINPDLAGWLPMLVMFGFIPLIDYLGGERKSNPELPDRSEASAIVWLPWFALPLCFFCLLGTTWIISQISLTAVGLLGWVISLGVIMSTVGITAAHELIHKRSQFEQLSGGLLLSLTCYASFKIEHIYWHHAHVATPVDPTTAKYNQSLYRFLLTVFRHNAVNGWKLEAQRLNKRGFSFWSWHNQLFWYYGISVILAGLAFVTFGALGLFVFLAQSLVAITLLETINYIEHYGLVREERRPGRYEPVAPHHSWNAPYRFSNLLLIQLQRHSDHHAFAQRPYYALQHHEAAPQLPAGYPFMVLIALCPPLWRKVIHPRLKAALSNSG</sequence>
<evidence type="ECO:0000256" key="6">
    <source>
        <dbReference type="ARBA" id="ARBA00022723"/>
    </source>
</evidence>
<dbReference type="PANTHER" id="PTHR38674">
    <property type="entry name" value="ALKANE 1-MONOOXYGENASE 1"/>
    <property type="match status" value="1"/>
</dbReference>
<dbReference type="CDD" id="cd03512">
    <property type="entry name" value="Alkane-hydroxylase"/>
    <property type="match status" value="1"/>
</dbReference>
<evidence type="ECO:0000256" key="11">
    <source>
        <dbReference type="ARBA" id="ARBA00023136"/>
    </source>
</evidence>
<keyword evidence="7 12" id="KW-1133">Transmembrane helix</keyword>
<dbReference type="InterPro" id="IPR033885">
    <property type="entry name" value="AlkB/XylM"/>
</dbReference>
<evidence type="ECO:0000256" key="4">
    <source>
        <dbReference type="ARBA" id="ARBA00022519"/>
    </source>
</evidence>
<evidence type="ECO:0000256" key="3">
    <source>
        <dbReference type="ARBA" id="ARBA00022475"/>
    </source>
</evidence>
<dbReference type="PANTHER" id="PTHR38674:SF1">
    <property type="entry name" value="ALKANE 1-MONOOXYGENASE 1"/>
    <property type="match status" value="1"/>
</dbReference>
<evidence type="ECO:0000313" key="14">
    <source>
        <dbReference type="EMBL" id="MFD2095040.1"/>
    </source>
</evidence>
<keyword evidence="8" id="KW-0560">Oxidoreductase</keyword>
<feature type="transmembrane region" description="Helical" evidence="12">
    <location>
        <begin position="217"/>
        <end position="243"/>
    </location>
</feature>
<organism evidence="14 15">
    <name type="scientific">Corallincola platygyrae</name>
    <dbReference type="NCBI Taxonomy" id="1193278"/>
    <lineage>
        <taxon>Bacteria</taxon>
        <taxon>Pseudomonadati</taxon>
        <taxon>Pseudomonadota</taxon>
        <taxon>Gammaproteobacteria</taxon>
        <taxon>Alteromonadales</taxon>
        <taxon>Psychromonadaceae</taxon>
        <taxon>Corallincola</taxon>
    </lineage>
</organism>
<feature type="transmembrane region" description="Helical" evidence="12">
    <location>
        <begin position="12"/>
        <end position="32"/>
    </location>
</feature>
<accession>A0ABW4XHM8</accession>
<feature type="transmembrane region" description="Helical" evidence="12">
    <location>
        <begin position="76"/>
        <end position="97"/>
    </location>
</feature>
<keyword evidence="9" id="KW-0408">Iron</keyword>
<dbReference type="RefSeq" id="WP_345337894.1">
    <property type="nucleotide sequence ID" value="NZ_BAABLI010000004.1"/>
</dbReference>
<proteinExistence type="inferred from homology"/>
<keyword evidence="15" id="KW-1185">Reference proteome</keyword>
<dbReference type="Proteomes" id="UP001597380">
    <property type="component" value="Unassembled WGS sequence"/>
</dbReference>
<keyword evidence="11 12" id="KW-0472">Membrane</keyword>